<dbReference type="EMBL" id="JBHUDG010000016">
    <property type="protein sequence ID" value="MFD1630355.1"/>
    <property type="molecule type" value="Genomic_DNA"/>
</dbReference>
<name>A0ABW4IC92_9SPHI</name>
<dbReference type="InterPro" id="IPR005181">
    <property type="entry name" value="SASA"/>
</dbReference>
<feature type="domain" description="Sialate O-acetylesterase" evidence="3">
    <location>
        <begin position="30"/>
        <end position="254"/>
    </location>
</feature>
<dbReference type="InterPro" id="IPR036514">
    <property type="entry name" value="SGNH_hydro_sf"/>
</dbReference>
<proteinExistence type="predicted"/>
<keyword evidence="2" id="KW-0732">Signal</keyword>
<evidence type="ECO:0000313" key="5">
    <source>
        <dbReference type="Proteomes" id="UP001597118"/>
    </source>
</evidence>
<evidence type="ECO:0000256" key="1">
    <source>
        <dbReference type="ARBA" id="ARBA00022801"/>
    </source>
</evidence>
<dbReference type="PANTHER" id="PTHR31988">
    <property type="entry name" value="ESTERASE, PUTATIVE (DUF303)-RELATED"/>
    <property type="match status" value="1"/>
</dbReference>
<comment type="caution">
    <text evidence="4">The sequence shown here is derived from an EMBL/GenBank/DDBJ whole genome shotgun (WGS) entry which is preliminary data.</text>
</comment>
<gene>
    <name evidence="4" type="ORF">ACFSAH_10730</name>
</gene>
<dbReference type="InterPro" id="IPR052940">
    <property type="entry name" value="Carb_Esterase_6"/>
</dbReference>
<dbReference type="Proteomes" id="UP001597118">
    <property type="component" value="Unassembled WGS sequence"/>
</dbReference>
<reference evidence="5" key="1">
    <citation type="journal article" date="2019" name="Int. J. Syst. Evol. Microbiol.">
        <title>The Global Catalogue of Microorganisms (GCM) 10K type strain sequencing project: providing services to taxonomists for standard genome sequencing and annotation.</title>
        <authorList>
            <consortium name="The Broad Institute Genomics Platform"/>
            <consortium name="The Broad Institute Genome Sequencing Center for Infectious Disease"/>
            <person name="Wu L."/>
            <person name="Ma J."/>
        </authorList>
    </citation>
    <scope>NUCLEOTIDE SEQUENCE [LARGE SCALE GENOMIC DNA]</scope>
    <source>
        <strain evidence="5">CCUG 53762</strain>
    </source>
</reference>
<feature type="chain" id="PRO_5045890371" evidence="2">
    <location>
        <begin position="22"/>
        <end position="259"/>
    </location>
</feature>
<keyword evidence="1" id="KW-0378">Hydrolase</keyword>
<protein>
    <submittedName>
        <fullName evidence="4">Sialate O-acetylesterase</fullName>
    </submittedName>
</protein>
<dbReference type="Pfam" id="PF03629">
    <property type="entry name" value="SASA"/>
    <property type="match status" value="1"/>
</dbReference>
<evidence type="ECO:0000313" key="4">
    <source>
        <dbReference type="EMBL" id="MFD1630355.1"/>
    </source>
</evidence>
<dbReference type="SUPFAM" id="SSF52266">
    <property type="entry name" value="SGNH hydrolase"/>
    <property type="match status" value="1"/>
</dbReference>
<accession>A0ABW4IC92</accession>
<evidence type="ECO:0000256" key="2">
    <source>
        <dbReference type="SAM" id="SignalP"/>
    </source>
</evidence>
<sequence>MFTRVLRFSLFFICVTTILNAQQPVKDKNFHLYILMGQSNMAGRGPLTENLKQLQNNRVYVLDKNNEWKIAKHPLHFDKPTMAAAGPGLSFGIKMAEQDTSIRIGLIPCAVGGTSINKWAPGVLDNVTKTHPYDDAVLRIKEAMKYGVIKGMIWHQGEADSKSKCEEYTGKFKELTDRVRKLTKNKKLPIVAGELGQFKEQYILMNKCLSRLPLTVKKMDVVTAENLKDKGDLTHFDGASANEYGKRYADAMLKLQGKE</sequence>
<feature type="signal peptide" evidence="2">
    <location>
        <begin position="1"/>
        <end position="21"/>
    </location>
</feature>
<dbReference type="Gene3D" id="3.40.50.1110">
    <property type="entry name" value="SGNH hydrolase"/>
    <property type="match status" value="1"/>
</dbReference>
<evidence type="ECO:0000259" key="3">
    <source>
        <dbReference type="Pfam" id="PF03629"/>
    </source>
</evidence>
<organism evidence="4 5">
    <name type="scientific">Pseudopedobacter beijingensis</name>
    <dbReference type="NCBI Taxonomy" id="1207056"/>
    <lineage>
        <taxon>Bacteria</taxon>
        <taxon>Pseudomonadati</taxon>
        <taxon>Bacteroidota</taxon>
        <taxon>Sphingobacteriia</taxon>
        <taxon>Sphingobacteriales</taxon>
        <taxon>Sphingobacteriaceae</taxon>
        <taxon>Pseudopedobacter</taxon>
    </lineage>
</organism>
<keyword evidence="5" id="KW-1185">Reference proteome</keyword>
<dbReference type="PANTHER" id="PTHR31988:SF19">
    <property type="entry name" value="9-O-ACETYL-N-ACETYLNEURAMINIC ACID DEACETYLASE-RELATED"/>
    <property type="match status" value="1"/>
</dbReference>
<dbReference type="RefSeq" id="WP_379662733.1">
    <property type="nucleotide sequence ID" value="NZ_JBHUDG010000016.1"/>
</dbReference>